<organism evidence="1 2">
    <name type="scientific">Macrococcus lamae</name>
    <dbReference type="NCBI Taxonomy" id="198484"/>
    <lineage>
        <taxon>Bacteria</taxon>
        <taxon>Bacillati</taxon>
        <taxon>Bacillota</taxon>
        <taxon>Bacilli</taxon>
        <taxon>Bacillales</taxon>
        <taxon>Staphylococcaceae</taxon>
        <taxon>Macrococcus</taxon>
    </lineage>
</organism>
<reference evidence="1 2" key="1">
    <citation type="submission" date="2019-01" db="EMBL/GenBank/DDBJ databases">
        <title>Draft genome sequences of the type strains of six Macrococcus species.</title>
        <authorList>
            <person name="Mazhar S."/>
            <person name="Altermann E."/>
            <person name="Hill C."/>
            <person name="Mcauliffe O."/>
        </authorList>
    </citation>
    <scope>NUCLEOTIDE SEQUENCE [LARGE SCALE GENOMIC DNA]</scope>
    <source>
        <strain evidence="1 2">CCM4815</strain>
    </source>
</reference>
<dbReference type="RefSeq" id="WP_133443602.1">
    <property type="nucleotide sequence ID" value="NZ_SCWB01000007.1"/>
</dbReference>
<proteinExistence type="predicted"/>
<gene>
    <name evidence="1" type="ORF">ERX29_04995</name>
</gene>
<dbReference type="EMBL" id="SCWB01000007">
    <property type="protein sequence ID" value="TDM11952.1"/>
    <property type="molecule type" value="Genomic_DNA"/>
</dbReference>
<dbReference type="OrthoDB" id="2418088at2"/>
<evidence type="ECO:0000313" key="2">
    <source>
        <dbReference type="Proteomes" id="UP000294802"/>
    </source>
</evidence>
<dbReference type="Proteomes" id="UP000294802">
    <property type="component" value="Unassembled WGS sequence"/>
</dbReference>
<accession>A0A4R6BUH5</accession>
<dbReference type="AlphaFoldDB" id="A0A4R6BUH5"/>
<sequence>MEMQREIEIFDYLGNRWICSIYNNEDYRNAPSFMRLRSRTLGFDKILETLDDDHTLMRVLKFITYYHYTAVKEDVDPIRMDSDTLIQISSEPVL</sequence>
<evidence type="ECO:0000313" key="1">
    <source>
        <dbReference type="EMBL" id="TDM11952.1"/>
    </source>
</evidence>
<keyword evidence="2" id="KW-1185">Reference proteome</keyword>
<comment type="caution">
    <text evidence="1">The sequence shown here is derived from an EMBL/GenBank/DDBJ whole genome shotgun (WGS) entry which is preliminary data.</text>
</comment>
<protein>
    <submittedName>
        <fullName evidence="1">Uncharacterized protein</fullName>
    </submittedName>
</protein>
<name>A0A4R6BUH5_9STAP</name>